<sequence>MGHHQKHNRQTCPTKDARCHNCSKQGHFAKCCRAKSRVNMVSEVELAETSSSDSKVFLGEVSANKHKAYDLRCRGEFQATLKYGPKTWKLTIYALDDLNGPLLERIACQKLRVVANADEIASPERTPGHMERTHPKVFTGLGCMPGEYEIKLREGANQQTVSPFLCKKEEEGILFDLNDMRTELVLEILLLEIWTRPKFLRSSLILSSGGWSPGAVAVHAYCSKGISKRTSMSFSLVGVRRRVLNGISGKM</sequence>
<dbReference type="Proteomes" id="UP001249851">
    <property type="component" value="Unassembled WGS sequence"/>
</dbReference>
<dbReference type="PROSITE" id="PS50158">
    <property type="entry name" value="ZF_CCHC"/>
    <property type="match status" value="1"/>
</dbReference>
<keyword evidence="1" id="KW-0479">Metal-binding</keyword>
<evidence type="ECO:0000259" key="2">
    <source>
        <dbReference type="PROSITE" id="PS50158"/>
    </source>
</evidence>
<protein>
    <recommendedName>
        <fullName evidence="2">CCHC-type domain-containing protein</fullName>
    </recommendedName>
</protein>
<reference evidence="3" key="2">
    <citation type="journal article" date="2023" name="Science">
        <title>Genomic signatures of disease resistance in endangered staghorn corals.</title>
        <authorList>
            <person name="Vollmer S.V."/>
            <person name="Selwyn J.D."/>
            <person name="Despard B.A."/>
            <person name="Roesel C.L."/>
        </authorList>
    </citation>
    <scope>NUCLEOTIDE SEQUENCE</scope>
    <source>
        <strain evidence="3">K2</strain>
    </source>
</reference>
<keyword evidence="4" id="KW-1185">Reference proteome</keyword>
<dbReference type="AlphaFoldDB" id="A0AAD9URZ4"/>
<gene>
    <name evidence="3" type="ORF">P5673_032391</name>
</gene>
<feature type="domain" description="CCHC-type" evidence="2">
    <location>
        <begin position="18"/>
        <end position="33"/>
    </location>
</feature>
<dbReference type="EMBL" id="JARQWQ010000176">
    <property type="protein sequence ID" value="KAK2547610.1"/>
    <property type="molecule type" value="Genomic_DNA"/>
</dbReference>
<keyword evidence="1" id="KW-0863">Zinc-finger</keyword>
<dbReference type="InterPro" id="IPR001878">
    <property type="entry name" value="Znf_CCHC"/>
</dbReference>
<reference evidence="3" key="1">
    <citation type="journal article" date="2023" name="G3 (Bethesda)">
        <title>Whole genome assembly and annotation of the endangered Caribbean coral Acropora cervicornis.</title>
        <authorList>
            <person name="Selwyn J.D."/>
            <person name="Vollmer S.V."/>
        </authorList>
    </citation>
    <scope>NUCLEOTIDE SEQUENCE</scope>
    <source>
        <strain evidence="3">K2</strain>
    </source>
</reference>
<organism evidence="3 4">
    <name type="scientific">Acropora cervicornis</name>
    <name type="common">Staghorn coral</name>
    <dbReference type="NCBI Taxonomy" id="6130"/>
    <lineage>
        <taxon>Eukaryota</taxon>
        <taxon>Metazoa</taxon>
        <taxon>Cnidaria</taxon>
        <taxon>Anthozoa</taxon>
        <taxon>Hexacorallia</taxon>
        <taxon>Scleractinia</taxon>
        <taxon>Astrocoeniina</taxon>
        <taxon>Acroporidae</taxon>
        <taxon>Acropora</taxon>
    </lineage>
</organism>
<evidence type="ECO:0000313" key="4">
    <source>
        <dbReference type="Proteomes" id="UP001249851"/>
    </source>
</evidence>
<feature type="non-terminal residue" evidence="3">
    <location>
        <position position="251"/>
    </location>
</feature>
<keyword evidence="1" id="KW-0862">Zinc</keyword>
<evidence type="ECO:0000313" key="3">
    <source>
        <dbReference type="EMBL" id="KAK2547610.1"/>
    </source>
</evidence>
<comment type="caution">
    <text evidence="3">The sequence shown here is derived from an EMBL/GenBank/DDBJ whole genome shotgun (WGS) entry which is preliminary data.</text>
</comment>
<dbReference type="GO" id="GO:0008270">
    <property type="term" value="F:zinc ion binding"/>
    <property type="evidence" value="ECO:0007669"/>
    <property type="project" value="UniProtKB-KW"/>
</dbReference>
<accession>A0AAD9URZ4</accession>
<evidence type="ECO:0000256" key="1">
    <source>
        <dbReference type="PROSITE-ProRule" id="PRU00047"/>
    </source>
</evidence>
<dbReference type="GO" id="GO:0003676">
    <property type="term" value="F:nucleic acid binding"/>
    <property type="evidence" value="ECO:0007669"/>
    <property type="project" value="InterPro"/>
</dbReference>
<name>A0AAD9URZ4_ACRCE</name>
<proteinExistence type="predicted"/>